<proteinExistence type="predicted"/>
<evidence type="ECO:0000313" key="2">
    <source>
        <dbReference type="Proteomes" id="UP000287651"/>
    </source>
</evidence>
<dbReference type="EMBL" id="AMZH03005879">
    <property type="protein sequence ID" value="RRT65245.1"/>
    <property type="molecule type" value="Genomic_DNA"/>
</dbReference>
<dbReference type="Proteomes" id="UP000287651">
    <property type="component" value="Unassembled WGS sequence"/>
</dbReference>
<evidence type="ECO:0000313" key="1">
    <source>
        <dbReference type="EMBL" id="RRT65245.1"/>
    </source>
</evidence>
<name>A0A426ZMU4_ENSVE</name>
<sequence length="139" mass="16103">MSIATLVASRSVRDYLICVSDETVSCATVLLGSVKCLPHPQDSGTRPRWVAPNPTLWIYWALDLTVEIAVVCFFLRSEQYSGRTLTERSRIRRIGRLRFTKPVLVERSEVTPPPQWLSFPEKTRFFTLFLPKMRRFPRS</sequence>
<organism evidence="1 2">
    <name type="scientific">Ensete ventricosum</name>
    <name type="common">Abyssinian banana</name>
    <name type="synonym">Musa ensete</name>
    <dbReference type="NCBI Taxonomy" id="4639"/>
    <lineage>
        <taxon>Eukaryota</taxon>
        <taxon>Viridiplantae</taxon>
        <taxon>Streptophyta</taxon>
        <taxon>Embryophyta</taxon>
        <taxon>Tracheophyta</taxon>
        <taxon>Spermatophyta</taxon>
        <taxon>Magnoliopsida</taxon>
        <taxon>Liliopsida</taxon>
        <taxon>Zingiberales</taxon>
        <taxon>Musaceae</taxon>
        <taxon>Ensete</taxon>
    </lineage>
</organism>
<comment type="caution">
    <text evidence="1">The sequence shown here is derived from an EMBL/GenBank/DDBJ whole genome shotgun (WGS) entry which is preliminary data.</text>
</comment>
<gene>
    <name evidence="1" type="ORF">B296_00010544</name>
</gene>
<protein>
    <submittedName>
        <fullName evidence="1">Uncharacterized protein</fullName>
    </submittedName>
</protein>
<dbReference type="AlphaFoldDB" id="A0A426ZMU4"/>
<reference evidence="1 2" key="1">
    <citation type="journal article" date="2014" name="Agronomy (Basel)">
        <title>A Draft Genome Sequence for Ensete ventricosum, the Drought-Tolerant Tree Against Hunger.</title>
        <authorList>
            <person name="Harrison J."/>
            <person name="Moore K.A."/>
            <person name="Paszkiewicz K."/>
            <person name="Jones T."/>
            <person name="Grant M."/>
            <person name="Ambacheew D."/>
            <person name="Muzemil S."/>
            <person name="Studholme D.J."/>
        </authorList>
    </citation>
    <scope>NUCLEOTIDE SEQUENCE [LARGE SCALE GENOMIC DNA]</scope>
</reference>
<accession>A0A426ZMU4</accession>